<dbReference type="AlphaFoldDB" id="A0A9D1WAD7"/>
<evidence type="ECO:0000259" key="3">
    <source>
        <dbReference type="PROSITE" id="PS51462"/>
    </source>
</evidence>
<evidence type="ECO:0000313" key="5">
    <source>
        <dbReference type="Proteomes" id="UP000824156"/>
    </source>
</evidence>
<dbReference type="Pfam" id="PF00293">
    <property type="entry name" value="NUDIX"/>
    <property type="match status" value="1"/>
</dbReference>
<dbReference type="InterPro" id="IPR015797">
    <property type="entry name" value="NUDIX_hydrolase-like_dom_sf"/>
</dbReference>
<keyword evidence="1 2" id="KW-0378">Hydrolase</keyword>
<dbReference type="PRINTS" id="PR00502">
    <property type="entry name" value="NUDIXFAMILY"/>
</dbReference>
<reference evidence="4" key="2">
    <citation type="submission" date="2021-04" db="EMBL/GenBank/DDBJ databases">
        <authorList>
            <person name="Gilroy R."/>
        </authorList>
    </citation>
    <scope>NUCLEOTIDE SEQUENCE</scope>
    <source>
        <strain evidence="4">1719</strain>
    </source>
</reference>
<dbReference type="GO" id="GO:0016787">
    <property type="term" value="F:hydrolase activity"/>
    <property type="evidence" value="ECO:0007669"/>
    <property type="project" value="UniProtKB-KW"/>
</dbReference>
<evidence type="ECO:0000256" key="1">
    <source>
        <dbReference type="ARBA" id="ARBA00022801"/>
    </source>
</evidence>
<evidence type="ECO:0000256" key="2">
    <source>
        <dbReference type="RuleBase" id="RU003476"/>
    </source>
</evidence>
<feature type="domain" description="Nudix hydrolase" evidence="3">
    <location>
        <begin position="1"/>
        <end position="140"/>
    </location>
</feature>
<name>A0A9D1WAD7_9SPHI</name>
<comment type="similarity">
    <text evidence="2">Belongs to the Nudix hydrolase family.</text>
</comment>
<reference evidence="4" key="1">
    <citation type="journal article" date="2021" name="PeerJ">
        <title>Extensive microbial diversity within the chicken gut microbiome revealed by metagenomics and culture.</title>
        <authorList>
            <person name="Gilroy R."/>
            <person name="Ravi A."/>
            <person name="Getino M."/>
            <person name="Pursley I."/>
            <person name="Horton D.L."/>
            <person name="Alikhan N.F."/>
            <person name="Baker D."/>
            <person name="Gharbi K."/>
            <person name="Hall N."/>
            <person name="Watson M."/>
            <person name="Adriaenssens E.M."/>
            <person name="Foster-Nyarko E."/>
            <person name="Jarju S."/>
            <person name="Secka A."/>
            <person name="Antonio M."/>
            <person name="Oren A."/>
            <person name="Chaudhuri R.R."/>
            <person name="La Ragione R."/>
            <person name="Hildebrand F."/>
            <person name="Pallen M.J."/>
        </authorList>
    </citation>
    <scope>NUCLEOTIDE SEQUENCE</scope>
    <source>
        <strain evidence="4">1719</strain>
    </source>
</reference>
<gene>
    <name evidence="4" type="ORF">H9853_11195</name>
</gene>
<dbReference type="SUPFAM" id="SSF55811">
    <property type="entry name" value="Nudix"/>
    <property type="match status" value="1"/>
</dbReference>
<dbReference type="EMBL" id="DXEZ01000317">
    <property type="protein sequence ID" value="HIX55580.1"/>
    <property type="molecule type" value="Genomic_DNA"/>
</dbReference>
<dbReference type="InterPro" id="IPR014078">
    <property type="entry name" value="Nudix_YtkD"/>
</dbReference>
<dbReference type="PROSITE" id="PS51462">
    <property type="entry name" value="NUDIX"/>
    <property type="match status" value="1"/>
</dbReference>
<protein>
    <submittedName>
        <fullName evidence="4">NUDIX domain-containing protein</fullName>
    </submittedName>
</protein>
<dbReference type="InterPro" id="IPR000086">
    <property type="entry name" value="NUDIX_hydrolase_dom"/>
</dbReference>
<proteinExistence type="inferred from homology"/>
<dbReference type="Gene3D" id="3.90.79.10">
    <property type="entry name" value="Nucleoside Triphosphate Pyrophosphohydrolase"/>
    <property type="match status" value="1"/>
</dbReference>
<dbReference type="InterPro" id="IPR020476">
    <property type="entry name" value="Nudix_hydrolase"/>
</dbReference>
<accession>A0A9D1WAD7</accession>
<dbReference type="Proteomes" id="UP000824156">
    <property type="component" value="Unassembled WGS sequence"/>
</dbReference>
<dbReference type="CDD" id="cd04665">
    <property type="entry name" value="NUDIX_RppH"/>
    <property type="match status" value="1"/>
</dbReference>
<comment type="caution">
    <text evidence="4">The sequence shown here is derived from an EMBL/GenBank/DDBJ whole genome shotgun (WGS) entry which is preliminary data.</text>
</comment>
<sequence>MEFKVYPFNTLTGYFSADIMAIHKGKWVFCKHKHRTTWEHPSGWIEAGESPLEAAKRELFEETGSIQFDIEPLCDYYIDMELNGFHYKGNGQVYFATIYSFGEIPPYSEMGEIGFFDALPDNLTYPILKEYFSIAEKKLHVKQENQSLNK</sequence>
<evidence type="ECO:0000313" key="4">
    <source>
        <dbReference type="EMBL" id="HIX55580.1"/>
    </source>
</evidence>
<organism evidence="4 5">
    <name type="scientific">Candidatus Sphingobacterium stercoripullorum</name>
    <dbReference type="NCBI Taxonomy" id="2838759"/>
    <lineage>
        <taxon>Bacteria</taxon>
        <taxon>Pseudomonadati</taxon>
        <taxon>Bacteroidota</taxon>
        <taxon>Sphingobacteriia</taxon>
        <taxon>Sphingobacteriales</taxon>
        <taxon>Sphingobacteriaceae</taxon>
        <taxon>Sphingobacterium</taxon>
    </lineage>
</organism>
<dbReference type="InterPro" id="IPR020084">
    <property type="entry name" value="NUDIX_hydrolase_CS"/>
</dbReference>
<dbReference type="PROSITE" id="PS00893">
    <property type="entry name" value="NUDIX_BOX"/>
    <property type="match status" value="1"/>
</dbReference>